<proteinExistence type="predicted"/>
<dbReference type="EMBL" id="GBRH01245200">
    <property type="protein sequence ID" value="JAD52695.1"/>
    <property type="molecule type" value="Transcribed_RNA"/>
</dbReference>
<dbReference type="AlphaFoldDB" id="A0A0A9AUW8"/>
<sequence length="33" mass="3615">MSSSASSLLPPRMVQCNALHPFLSFFKIASLSF</sequence>
<protein>
    <submittedName>
        <fullName evidence="1">Uncharacterized protein</fullName>
    </submittedName>
</protein>
<reference evidence="1" key="2">
    <citation type="journal article" date="2015" name="Data Brief">
        <title>Shoot transcriptome of the giant reed, Arundo donax.</title>
        <authorList>
            <person name="Barrero R.A."/>
            <person name="Guerrero F.D."/>
            <person name="Moolhuijzen P."/>
            <person name="Goolsby J.A."/>
            <person name="Tidwell J."/>
            <person name="Bellgard S.E."/>
            <person name="Bellgard M.I."/>
        </authorList>
    </citation>
    <scope>NUCLEOTIDE SEQUENCE</scope>
    <source>
        <tissue evidence="1">Shoot tissue taken approximately 20 cm above the soil surface</tissue>
    </source>
</reference>
<reference evidence="1" key="1">
    <citation type="submission" date="2014-09" db="EMBL/GenBank/DDBJ databases">
        <authorList>
            <person name="Magalhaes I.L.F."/>
            <person name="Oliveira U."/>
            <person name="Santos F.R."/>
            <person name="Vidigal T.H.D.A."/>
            <person name="Brescovit A.D."/>
            <person name="Santos A.J."/>
        </authorList>
    </citation>
    <scope>NUCLEOTIDE SEQUENCE</scope>
    <source>
        <tissue evidence="1">Shoot tissue taken approximately 20 cm above the soil surface</tissue>
    </source>
</reference>
<organism evidence="1">
    <name type="scientific">Arundo donax</name>
    <name type="common">Giant reed</name>
    <name type="synonym">Donax arundinaceus</name>
    <dbReference type="NCBI Taxonomy" id="35708"/>
    <lineage>
        <taxon>Eukaryota</taxon>
        <taxon>Viridiplantae</taxon>
        <taxon>Streptophyta</taxon>
        <taxon>Embryophyta</taxon>
        <taxon>Tracheophyta</taxon>
        <taxon>Spermatophyta</taxon>
        <taxon>Magnoliopsida</taxon>
        <taxon>Liliopsida</taxon>
        <taxon>Poales</taxon>
        <taxon>Poaceae</taxon>
        <taxon>PACMAD clade</taxon>
        <taxon>Arundinoideae</taxon>
        <taxon>Arundineae</taxon>
        <taxon>Arundo</taxon>
    </lineage>
</organism>
<accession>A0A0A9AUW8</accession>
<name>A0A0A9AUW8_ARUDO</name>
<evidence type="ECO:0000313" key="1">
    <source>
        <dbReference type="EMBL" id="JAD52695.1"/>
    </source>
</evidence>